<keyword evidence="8" id="KW-1185">Reference proteome</keyword>
<dbReference type="InterPro" id="IPR025661">
    <property type="entry name" value="Pept_asp_AS"/>
</dbReference>
<protein>
    <submittedName>
        <fullName evidence="7">Cathepsin L.1</fullName>
    </submittedName>
</protein>
<dbReference type="InterPro" id="IPR025660">
    <property type="entry name" value="Pept_his_AS"/>
</dbReference>
<keyword evidence="2" id="KW-0645">Protease</keyword>
<dbReference type="GO" id="GO:0008234">
    <property type="term" value="F:cysteine-type peptidase activity"/>
    <property type="evidence" value="ECO:0007669"/>
    <property type="project" value="UniProtKB-KW"/>
</dbReference>
<dbReference type="PANTHER" id="PTHR12411">
    <property type="entry name" value="CYSTEINE PROTEASE FAMILY C1-RELATED"/>
    <property type="match status" value="1"/>
</dbReference>
<dbReference type="CDD" id="cd02248">
    <property type="entry name" value="Peptidase_C1A"/>
    <property type="match status" value="1"/>
</dbReference>
<dbReference type="InterPro" id="IPR000169">
    <property type="entry name" value="Pept_cys_AS"/>
</dbReference>
<dbReference type="PROSITE" id="PS00639">
    <property type="entry name" value="THIOL_PROTEASE_HIS"/>
    <property type="match status" value="1"/>
</dbReference>
<dbReference type="Ensembl" id="ENSEBUT00000016425.1">
    <property type="protein sequence ID" value="ENSEBUP00000015849.1"/>
    <property type="gene ID" value="ENSEBUG00000009970.1"/>
</dbReference>
<evidence type="ECO:0000256" key="2">
    <source>
        <dbReference type="ARBA" id="ARBA00022670"/>
    </source>
</evidence>
<dbReference type="PROSITE" id="PS00640">
    <property type="entry name" value="THIOL_PROTEASE_ASN"/>
    <property type="match status" value="1"/>
</dbReference>
<keyword evidence="4" id="KW-0788">Thiol protease</keyword>
<keyword evidence="5" id="KW-1015">Disulfide bond</keyword>
<evidence type="ECO:0000313" key="7">
    <source>
        <dbReference type="Ensembl" id="ENSEBUP00000015849.1"/>
    </source>
</evidence>
<proteinExistence type="inferred from homology"/>
<evidence type="ECO:0000259" key="6">
    <source>
        <dbReference type="SMART" id="SM00645"/>
    </source>
</evidence>
<evidence type="ECO:0000256" key="1">
    <source>
        <dbReference type="ARBA" id="ARBA00008455"/>
    </source>
</evidence>
<dbReference type="Gene3D" id="3.90.70.10">
    <property type="entry name" value="Cysteine proteinases"/>
    <property type="match status" value="1"/>
</dbReference>
<dbReference type="InterPro" id="IPR000668">
    <property type="entry name" value="Peptidase_C1A_C"/>
</dbReference>
<evidence type="ECO:0000256" key="5">
    <source>
        <dbReference type="ARBA" id="ARBA00023157"/>
    </source>
</evidence>
<reference evidence="7" key="1">
    <citation type="submission" date="2025-05" db="UniProtKB">
        <authorList>
            <consortium name="Ensembl"/>
        </authorList>
    </citation>
    <scope>IDENTIFICATION</scope>
</reference>
<dbReference type="SUPFAM" id="SSF54001">
    <property type="entry name" value="Cysteine proteinases"/>
    <property type="match status" value="1"/>
</dbReference>
<dbReference type="FunFam" id="3.90.70.10:FF:000006">
    <property type="entry name" value="Cathepsin S"/>
    <property type="match status" value="1"/>
</dbReference>
<dbReference type="PROSITE" id="PS00139">
    <property type="entry name" value="THIOL_PROTEASE_CYS"/>
    <property type="match status" value="1"/>
</dbReference>
<sequence>MALKGSSGLLQTKDKSSASTFQPLVGVTLPTSVDWRNQGYVTPVKDQGQCGSCWSFSATGSLEGQHFAKTGTLLSLSEQQLVDCSWSYGNYGCNGGLMESAYDYIKSAGGVELESAYPYTARNGRCHFDKSQAVATCTGHVAIPSGDEQSLQQAVGTIGPVAVAIDASGYDFQLYESGVYDRSRCSSSSLDHGVLAAGYGTEGGKDYWLVKNSWGPGWGDQGYIKMSRNKSNQCGIATMACYPLV</sequence>
<dbReference type="GO" id="GO:0006508">
    <property type="term" value="P:proteolysis"/>
    <property type="evidence" value="ECO:0007669"/>
    <property type="project" value="UniProtKB-KW"/>
</dbReference>
<organism evidence="7 8">
    <name type="scientific">Eptatretus burgeri</name>
    <name type="common">Inshore hagfish</name>
    <dbReference type="NCBI Taxonomy" id="7764"/>
    <lineage>
        <taxon>Eukaryota</taxon>
        <taxon>Metazoa</taxon>
        <taxon>Chordata</taxon>
        <taxon>Craniata</taxon>
        <taxon>Vertebrata</taxon>
        <taxon>Cyclostomata</taxon>
        <taxon>Myxini</taxon>
        <taxon>Myxiniformes</taxon>
        <taxon>Myxinidae</taxon>
        <taxon>Eptatretinae</taxon>
        <taxon>Eptatretus</taxon>
    </lineage>
</organism>
<feature type="domain" description="Peptidase C1A papain C-terminal" evidence="6">
    <location>
        <begin position="29"/>
        <end position="244"/>
    </location>
</feature>
<comment type="similarity">
    <text evidence="1">Belongs to the peptidase C1 family.</text>
</comment>
<dbReference type="InterPro" id="IPR013128">
    <property type="entry name" value="Peptidase_C1A"/>
</dbReference>
<name>A0A8C4QK49_EPTBU</name>
<dbReference type="Proteomes" id="UP000694388">
    <property type="component" value="Unplaced"/>
</dbReference>
<dbReference type="OMA" id="MTHAEYL"/>
<dbReference type="AlphaFoldDB" id="A0A8C4QK49"/>
<keyword evidence="3" id="KW-0378">Hydrolase</keyword>
<dbReference type="Pfam" id="PF00112">
    <property type="entry name" value="Peptidase_C1"/>
    <property type="match status" value="1"/>
</dbReference>
<dbReference type="Ensembl" id="ENSEBUT00000016436.1">
    <property type="protein sequence ID" value="ENSEBUP00000015860.1"/>
    <property type="gene ID" value="ENSEBUG00000009970.1"/>
</dbReference>
<dbReference type="GeneTree" id="ENSGT00940000163885"/>
<evidence type="ECO:0000256" key="4">
    <source>
        <dbReference type="ARBA" id="ARBA00022807"/>
    </source>
</evidence>
<dbReference type="PRINTS" id="PR00705">
    <property type="entry name" value="PAPAIN"/>
</dbReference>
<dbReference type="InterPro" id="IPR038765">
    <property type="entry name" value="Papain-like_cys_pep_sf"/>
</dbReference>
<evidence type="ECO:0000313" key="8">
    <source>
        <dbReference type="Proteomes" id="UP000694388"/>
    </source>
</evidence>
<dbReference type="InterPro" id="IPR039417">
    <property type="entry name" value="Peptidase_C1A_papain-like"/>
</dbReference>
<dbReference type="SMART" id="SM00645">
    <property type="entry name" value="Pept_C1"/>
    <property type="match status" value="1"/>
</dbReference>
<evidence type="ECO:0000256" key="3">
    <source>
        <dbReference type="ARBA" id="ARBA00022801"/>
    </source>
</evidence>
<accession>A0A8C4QK49</accession>